<dbReference type="Gene3D" id="1.25.40.10">
    <property type="entry name" value="Tetratricopeptide repeat domain"/>
    <property type="match status" value="1"/>
</dbReference>
<name>A0A6J5C5P0_9BURK</name>
<accession>A0A6J5C5P0</accession>
<keyword evidence="1" id="KW-0547">Nucleotide-binding</keyword>
<dbReference type="RefSeq" id="WP_175053044.1">
    <property type="nucleotide sequence ID" value="NZ_CADIKC010000008.1"/>
</dbReference>
<dbReference type="InterPro" id="IPR027417">
    <property type="entry name" value="P-loop_NTPase"/>
</dbReference>
<dbReference type="GO" id="GO:0000160">
    <property type="term" value="P:phosphorelay signal transduction system"/>
    <property type="evidence" value="ECO:0007669"/>
    <property type="project" value="InterPro"/>
</dbReference>
<dbReference type="GO" id="GO:0004016">
    <property type="term" value="F:adenylate cyclase activity"/>
    <property type="evidence" value="ECO:0007669"/>
    <property type="project" value="TreeGrafter"/>
</dbReference>
<dbReference type="GO" id="GO:0006355">
    <property type="term" value="P:regulation of DNA-templated transcription"/>
    <property type="evidence" value="ECO:0007669"/>
    <property type="project" value="InterPro"/>
</dbReference>
<feature type="DNA-binding region" description="OmpR/PhoB-type" evidence="4">
    <location>
        <begin position="1"/>
        <end position="102"/>
    </location>
</feature>
<dbReference type="InterPro" id="IPR016032">
    <property type="entry name" value="Sig_transdc_resp-reg_C-effctor"/>
</dbReference>
<dbReference type="SUPFAM" id="SSF48452">
    <property type="entry name" value="TPR-like"/>
    <property type="match status" value="1"/>
</dbReference>
<dbReference type="CDD" id="cd00383">
    <property type="entry name" value="trans_reg_C"/>
    <property type="match status" value="1"/>
</dbReference>
<dbReference type="PROSITE" id="PS51755">
    <property type="entry name" value="OMPR_PHOB"/>
    <property type="match status" value="1"/>
</dbReference>
<keyword evidence="7" id="KW-1185">Reference proteome</keyword>
<evidence type="ECO:0000256" key="3">
    <source>
        <dbReference type="ARBA" id="ARBA00023125"/>
    </source>
</evidence>
<dbReference type="SMART" id="SM00862">
    <property type="entry name" value="Trans_reg_C"/>
    <property type="match status" value="1"/>
</dbReference>
<proteinExistence type="predicted"/>
<evidence type="ECO:0000256" key="4">
    <source>
        <dbReference type="PROSITE-ProRule" id="PRU01091"/>
    </source>
</evidence>
<keyword evidence="3 4" id="KW-0238">DNA-binding</keyword>
<gene>
    <name evidence="6" type="ORF">LMG24238_05272</name>
</gene>
<dbReference type="GO" id="GO:0005737">
    <property type="term" value="C:cytoplasm"/>
    <property type="evidence" value="ECO:0007669"/>
    <property type="project" value="TreeGrafter"/>
</dbReference>
<keyword evidence="2" id="KW-0067">ATP-binding</keyword>
<dbReference type="GO" id="GO:0003677">
    <property type="term" value="F:DNA binding"/>
    <property type="evidence" value="ECO:0007669"/>
    <property type="project" value="UniProtKB-UniRule"/>
</dbReference>
<sequence length="1019" mass="114121">MIDFPPFRLDRVNRCVWQCAPDGKNRRLTLAPRAYDMLQYLIDHAGRLITHEEFLDALWQNVHVQPEVLKAHMLTIRTALGDDPASPSFIETHRGRGYCFIAPLSASSSSSNGPRDAEQRSHGGFVGRKQQLNRLKTLFDEARNGASRIVFVAGEPGIGKTTLVNRFLDSLDGDATVLTSLGRCVEGYGGIEPYYPVLDALTQLTRGEAGPMITRTLVSIAPTWALQMLGSVPQQYRAELQHQVIGAASGRMLREICEFLEALSLERPLALVFEDLHWSDYSTVDMLSALARHRSGARLMVIATYRPEDAELAQHPLCRLNRDLGLQKLCHDIVLEPLTESAIAEYLTGGPRDIRPDSANGFAQLVRERSGGNPLFMVATLDHLVEQGIAQSTPEGWKLHLSPSEVRLEVPLTLNQVIEHRIQRLNYDQQRALEGASVAGLAFSVITAAPAAGLSQELFEDICEALCRQESFIRREPLSALEDGFAASTYAFRHTMYRQTFYERQGPLRTIRSHLHVAEALEALFAPEERGGVAAELAQHFAAAKRWERALGYLRMAIQTAKKRLAYNDALAVLDRALMFAANLPGEARAAAETEFLEGRASIFAAAHDSRARETCEQLAEHAAQHGLIDIQSRALMSLAYTYSWRDQLRCNQIIDEALALSDRQTNPQQQARTRISCYVWRMWVRGWCAEDIAKCEAALVPLRAGDDPYTTAWSLCEYAMVCLVSSHYQKAQDTIVANYRFLVENDENRPEFNMARATWMVHLGVPWTQLYLGEFDRAQREFDKAITMFAHNGNPYGADTLTLYRCWVQFHAMDFDAMLLACTQVLAGKSPEPGSGKSILPAEYRLCLLLTGLAQLGLGDTRAARDALTQVRQRMDSQPVIFDWYWRLPLEWGLAGVALEERDLDAAITHADRLVKLATSIEERTWQGFAWEMRARVACEQDDATHALRCVQHALDATRGYQTPLADWRIHRTAARACELAGDMQTADYHAALSKTMKDALAARLPSGHRLRETFEAG</sequence>
<dbReference type="InterPro" id="IPR036388">
    <property type="entry name" value="WH-like_DNA-bd_sf"/>
</dbReference>
<organism evidence="6 7">
    <name type="scientific">Paraburkholderia sediminicola</name>
    <dbReference type="NCBI Taxonomy" id="458836"/>
    <lineage>
        <taxon>Bacteria</taxon>
        <taxon>Pseudomonadati</taxon>
        <taxon>Pseudomonadota</taxon>
        <taxon>Betaproteobacteria</taxon>
        <taxon>Burkholderiales</taxon>
        <taxon>Burkholderiaceae</taxon>
        <taxon>Paraburkholderia</taxon>
    </lineage>
</organism>
<dbReference type="InterPro" id="IPR001867">
    <property type="entry name" value="OmpR/PhoB-type_DNA-bd"/>
</dbReference>
<feature type="domain" description="OmpR/PhoB-type" evidence="5">
    <location>
        <begin position="1"/>
        <end position="102"/>
    </location>
</feature>
<evidence type="ECO:0000256" key="1">
    <source>
        <dbReference type="ARBA" id="ARBA00022741"/>
    </source>
</evidence>
<dbReference type="GeneID" id="97043863"/>
<dbReference type="Gene3D" id="1.10.10.10">
    <property type="entry name" value="Winged helix-like DNA-binding domain superfamily/Winged helix DNA-binding domain"/>
    <property type="match status" value="1"/>
</dbReference>
<evidence type="ECO:0000313" key="7">
    <source>
        <dbReference type="Proteomes" id="UP000494255"/>
    </source>
</evidence>
<dbReference type="Proteomes" id="UP000494255">
    <property type="component" value="Unassembled WGS sequence"/>
</dbReference>
<dbReference type="EMBL" id="CADIKC010000008">
    <property type="protein sequence ID" value="CAB3725540.1"/>
    <property type="molecule type" value="Genomic_DNA"/>
</dbReference>
<dbReference type="GO" id="GO:0005524">
    <property type="term" value="F:ATP binding"/>
    <property type="evidence" value="ECO:0007669"/>
    <property type="project" value="UniProtKB-KW"/>
</dbReference>
<evidence type="ECO:0000256" key="2">
    <source>
        <dbReference type="ARBA" id="ARBA00022840"/>
    </source>
</evidence>
<dbReference type="PANTHER" id="PTHR16305:SF28">
    <property type="entry name" value="GUANYLATE CYCLASE DOMAIN-CONTAINING PROTEIN"/>
    <property type="match status" value="1"/>
</dbReference>
<dbReference type="SUPFAM" id="SSF46894">
    <property type="entry name" value="C-terminal effector domain of the bipartite response regulators"/>
    <property type="match status" value="1"/>
</dbReference>
<dbReference type="PANTHER" id="PTHR16305">
    <property type="entry name" value="TESTICULAR SOLUBLE ADENYLYL CYCLASE"/>
    <property type="match status" value="1"/>
</dbReference>
<dbReference type="AlphaFoldDB" id="A0A6J5C5P0"/>
<dbReference type="InterPro" id="IPR041664">
    <property type="entry name" value="AAA_16"/>
</dbReference>
<dbReference type="InterPro" id="IPR011990">
    <property type="entry name" value="TPR-like_helical_dom_sf"/>
</dbReference>
<dbReference type="Pfam" id="PF00486">
    <property type="entry name" value="Trans_reg_C"/>
    <property type="match status" value="1"/>
</dbReference>
<reference evidence="6 7" key="1">
    <citation type="submission" date="2020-04" db="EMBL/GenBank/DDBJ databases">
        <authorList>
            <person name="De Canck E."/>
        </authorList>
    </citation>
    <scope>NUCLEOTIDE SEQUENCE [LARGE SCALE GENOMIC DNA]</scope>
    <source>
        <strain evidence="6 7">LMG 24238</strain>
    </source>
</reference>
<dbReference type="Gene3D" id="3.40.50.300">
    <property type="entry name" value="P-loop containing nucleotide triphosphate hydrolases"/>
    <property type="match status" value="1"/>
</dbReference>
<dbReference type="Pfam" id="PF13191">
    <property type="entry name" value="AAA_16"/>
    <property type="match status" value="1"/>
</dbReference>
<evidence type="ECO:0000313" key="6">
    <source>
        <dbReference type="EMBL" id="CAB3725540.1"/>
    </source>
</evidence>
<protein>
    <recommendedName>
        <fullName evidence="5">OmpR/PhoB-type domain-containing protein</fullName>
    </recommendedName>
</protein>
<evidence type="ECO:0000259" key="5">
    <source>
        <dbReference type="PROSITE" id="PS51755"/>
    </source>
</evidence>
<dbReference type="SUPFAM" id="SSF52540">
    <property type="entry name" value="P-loop containing nucleoside triphosphate hydrolases"/>
    <property type="match status" value="1"/>
</dbReference>